<name>A0A2H3KWV9_9CHLR</name>
<dbReference type="InterPro" id="IPR011054">
    <property type="entry name" value="Rudment_hybrid_motif"/>
</dbReference>
<dbReference type="Pfam" id="PF00289">
    <property type="entry name" value="Biotin_carb_N"/>
    <property type="match status" value="1"/>
</dbReference>
<gene>
    <name evidence="10" type="ORF">A9Q02_01315</name>
</gene>
<dbReference type="Proteomes" id="UP000220922">
    <property type="component" value="Unassembled WGS sequence"/>
</dbReference>
<dbReference type="GO" id="GO:0005524">
    <property type="term" value="F:ATP binding"/>
    <property type="evidence" value="ECO:0007669"/>
    <property type="project" value="UniProtKB-UniRule"/>
</dbReference>
<evidence type="ECO:0000313" key="10">
    <source>
        <dbReference type="EMBL" id="PDV99879.1"/>
    </source>
</evidence>
<dbReference type="OrthoDB" id="9807469at2"/>
<feature type="domain" description="Biotin carboxylation" evidence="9">
    <location>
        <begin position="1"/>
        <end position="445"/>
    </location>
</feature>
<dbReference type="InterPro" id="IPR005482">
    <property type="entry name" value="Biotin_COase_C"/>
</dbReference>
<feature type="domain" description="ATP-grasp" evidence="8">
    <location>
        <begin position="117"/>
        <end position="316"/>
    </location>
</feature>
<keyword evidence="11" id="KW-1185">Reference proteome</keyword>
<evidence type="ECO:0000256" key="5">
    <source>
        <dbReference type="ARBA" id="ARBA00022840"/>
    </source>
</evidence>
<comment type="function">
    <text evidence="1">This protein is a component of the acetyl coenzyme A carboxylase complex; first, biotin carboxylase catalyzes the carboxylation of the carrier protein and then the transcarboxylase transfers the carboxyl group to form malonyl-CoA.</text>
</comment>
<comment type="caution">
    <text evidence="10">The sequence shown here is derived from an EMBL/GenBank/DDBJ whole genome shotgun (WGS) entry which is preliminary data.</text>
</comment>
<evidence type="ECO:0000259" key="9">
    <source>
        <dbReference type="PROSITE" id="PS50979"/>
    </source>
</evidence>
<proteinExistence type="predicted"/>
<dbReference type="GO" id="GO:0046872">
    <property type="term" value="F:metal ion binding"/>
    <property type="evidence" value="ECO:0007669"/>
    <property type="project" value="InterPro"/>
</dbReference>
<keyword evidence="5 7" id="KW-0067">ATP-binding</keyword>
<dbReference type="SMART" id="SM00878">
    <property type="entry name" value="Biotin_carb_C"/>
    <property type="match status" value="1"/>
</dbReference>
<dbReference type="InterPro" id="IPR011761">
    <property type="entry name" value="ATP-grasp"/>
</dbReference>
<reference evidence="10 11" key="1">
    <citation type="submission" date="2016-05" db="EMBL/GenBank/DDBJ databases">
        <authorList>
            <person name="Lavstsen T."/>
            <person name="Jespersen J.S."/>
        </authorList>
    </citation>
    <scope>NUCLEOTIDE SEQUENCE [LARGE SCALE GENOMIC DNA]</scope>
    <source>
        <strain evidence="10 11">B7-9</strain>
    </source>
</reference>
<evidence type="ECO:0000256" key="3">
    <source>
        <dbReference type="ARBA" id="ARBA00022598"/>
    </source>
</evidence>
<keyword evidence="3" id="KW-0436">Ligase</keyword>
<dbReference type="EC" id="6.3.4.14" evidence="2"/>
<dbReference type="PROSITE" id="PS50975">
    <property type="entry name" value="ATP_GRASP"/>
    <property type="match status" value="1"/>
</dbReference>
<dbReference type="GO" id="GO:0004075">
    <property type="term" value="F:biotin carboxylase activity"/>
    <property type="evidence" value="ECO:0007669"/>
    <property type="project" value="UniProtKB-EC"/>
</dbReference>
<dbReference type="Gene3D" id="3.30.470.20">
    <property type="entry name" value="ATP-grasp fold, B domain"/>
    <property type="match status" value="1"/>
</dbReference>
<accession>A0A2H3KWV9</accession>
<dbReference type="Pfam" id="PF02786">
    <property type="entry name" value="CPSase_L_D2"/>
    <property type="match status" value="1"/>
</dbReference>
<dbReference type="RefSeq" id="WP_097651645.1">
    <property type="nucleotide sequence ID" value="NZ_LYXE01000063.1"/>
</dbReference>
<evidence type="ECO:0000256" key="1">
    <source>
        <dbReference type="ARBA" id="ARBA00003761"/>
    </source>
</evidence>
<dbReference type="AlphaFoldDB" id="A0A2H3KWV9"/>
<dbReference type="SUPFAM" id="SSF56059">
    <property type="entry name" value="Glutathione synthetase ATP-binding domain-like"/>
    <property type="match status" value="1"/>
</dbReference>
<organism evidence="10 11">
    <name type="scientific">Candidatus Chloroploca asiatica</name>
    <dbReference type="NCBI Taxonomy" id="1506545"/>
    <lineage>
        <taxon>Bacteria</taxon>
        <taxon>Bacillati</taxon>
        <taxon>Chloroflexota</taxon>
        <taxon>Chloroflexia</taxon>
        <taxon>Chloroflexales</taxon>
        <taxon>Chloroflexineae</taxon>
        <taxon>Oscillochloridaceae</taxon>
        <taxon>Candidatus Chloroploca</taxon>
    </lineage>
</organism>
<protein>
    <recommendedName>
        <fullName evidence="2">biotin carboxylase</fullName>
        <ecNumber evidence="2">6.3.4.14</ecNumber>
    </recommendedName>
</protein>
<dbReference type="SUPFAM" id="SSF51246">
    <property type="entry name" value="Rudiment single hybrid motif"/>
    <property type="match status" value="1"/>
</dbReference>
<sequence>MFKRVLIANRGEIAVRMVRACRDLGLAAIAVYEPGDEGALHVRLADEAYPITSPLGYRDPEAMLAVARASKVDAVHPGYGLISEHPGFAQACEAAGIAVVGPGSSVLATVRDKVGAVALARAAGIPTTRPSSRSFMPDETAALLNEADLIGYPLVVKACAGGRGRGTSVARGPDDLLDVVRRSSAAAQAVYLDPQVYLEEAVLPSRYIEVPMLGDHHGNLIHLGERDGSIQRNTRKVIEETPAPNLSQAQREAIWATALQVARLFSCRSACTIEFVLDGEGRHFFTEVKPRLQVEHLVSEMVTRIDVVREQLRIAAGLPLEFTQEEIHLRGHAIFCRINAEDPWRGYLPSPGHITSFRVPGGPNVRVDTYAYAGAEVPVRYDSLLAKLVVWGPTREECLNRVHRALQEFQITGIQTNLALLRLILNDHAFIAGTYTTEFSRRRLMEMPPVSDDTSDLAAIVALAYLRRTQAAHPAIPEAFTSGWHRDSRRLPQ</sequence>
<dbReference type="EMBL" id="LYXE01000063">
    <property type="protein sequence ID" value="PDV99879.1"/>
    <property type="molecule type" value="Genomic_DNA"/>
</dbReference>
<dbReference type="InterPro" id="IPR051602">
    <property type="entry name" value="ACC_Biotin_Carboxylase"/>
</dbReference>
<dbReference type="InterPro" id="IPR016185">
    <property type="entry name" value="PreATP-grasp_dom_sf"/>
</dbReference>
<dbReference type="Pfam" id="PF02785">
    <property type="entry name" value="Biotin_carb_C"/>
    <property type="match status" value="1"/>
</dbReference>
<evidence type="ECO:0000256" key="6">
    <source>
        <dbReference type="ARBA" id="ARBA00048600"/>
    </source>
</evidence>
<evidence type="ECO:0000256" key="7">
    <source>
        <dbReference type="PROSITE-ProRule" id="PRU00409"/>
    </source>
</evidence>
<comment type="catalytic activity">
    <reaction evidence="6">
        <text>N(6)-biotinyl-L-lysyl-[protein] + hydrogencarbonate + ATP = N(6)-carboxybiotinyl-L-lysyl-[protein] + ADP + phosphate + H(+)</text>
        <dbReference type="Rhea" id="RHEA:13501"/>
        <dbReference type="Rhea" id="RHEA-COMP:10505"/>
        <dbReference type="Rhea" id="RHEA-COMP:10506"/>
        <dbReference type="ChEBI" id="CHEBI:15378"/>
        <dbReference type="ChEBI" id="CHEBI:17544"/>
        <dbReference type="ChEBI" id="CHEBI:30616"/>
        <dbReference type="ChEBI" id="CHEBI:43474"/>
        <dbReference type="ChEBI" id="CHEBI:83144"/>
        <dbReference type="ChEBI" id="CHEBI:83145"/>
        <dbReference type="ChEBI" id="CHEBI:456216"/>
        <dbReference type="EC" id="6.3.4.14"/>
    </reaction>
</comment>
<dbReference type="InterPro" id="IPR005479">
    <property type="entry name" value="CPAse_ATP-bd"/>
</dbReference>
<evidence type="ECO:0000256" key="2">
    <source>
        <dbReference type="ARBA" id="ARBA00013263"/>
    </source>
</evidence>
<dbReference type="InterPro" id="IPR011764">
    <property type="entry name" value="Biotin_carboxylation_dom"/>
</dbReference>
<dbReference type="PANTHER" id="PTHR48095:SF2">
    <property type="entry name" value="BIOTIN CARBOXYLASE, CHLOROPLASTIC"/>
    <property type="match status" value="1"/>
</dbReference>
<dbReference type="PROSITE" id="PS50979">
    <property type="entry name" value="BC"/>
    <property type="match status" value="1"/>
</dbReference>
<dbReference type="PANTHER" id="PTHR48095">
    <property type="entry name" value="PYRUVATE CARBOXYLASE SUBUNIT A"/>
    <property type="match status" value="1"/>
</dbReference>
<evidence type="ECO:0000259" key="8">
    <source>
        <dbReference type="PROSITE" id="PS50975"/>
    </source>
</evidence>
<keyword evidence="4 7" id="KW-0547">Nucleotide-binding</keyword>
<dbReference type="InterPro" id="IPR005481">
    <property type="entry name" value="BC-like_N"/>
</dbReference>
<evidence type="ECO:0000256" key="4">
    <source>
        <dbReference type="ARBA" id="ARBA00022741"/>
    </source>
</evidence>
<dbReference type="SUPFAM" id="SSF52440">
    <property type="entry name" value="PreATP-grasp domain"/>
    <property type="match status" value="1"/>
</dbReference>
<evidence type="ECO:0000313" key="11">
    <source>
        <dbReference type="Proteomes" id="UP000220922"/>
    </source>
</evidence>